<sequence length="140" mass="15438">MPSSRTATKTPSPGRRPLDPRTCRALLASQREGRLGYTSGRGHRAVPVHYKTEDGYIFLRTADYNEIAQYAPGAKVSFDLTHRADEAHEGWEIHVVGVAEPLEEEPEVDDEEPEAWPAGVRALALRIPVTEITGVEIAAH</sequence>
<feature type="region of interest" description="Disordered" evidence="1">
    <location>
        <begin position="1"/>
        <end position="22"/>
    </location>
</feature>
<dbReference type="Proteomes" id="UP000704762">
    <property type="component" value="Unassembled WGS sequence"/>
</dbReference>
<dbReference type="Gene3D" id="2.30.110.10">
    <property type="entry name" value="Electron Transport, Fmn-binding Protein, Chain A"/>
    <property type="match status" value="1"/>
</dbReference>
<dbReference type="EMBL" id="JAFBCF010000001">
    <property type="protein sequence ID" value="MBM7798834.1"/>
    <property type="molecule type" value="Genomic_DNA"/>
</dbReference>
<dbReference type="InterPro" id="IPR024747">
    <property type="entry name" value="Pyridox_Oxase-rel"/>
</dbReference>
<reference evidence="2 3" key="1">
    <citation type="submission" date="2021-01" db="EMBL/GenBank/DDBJ databases">
        <title>Sequencing the genomes of 1000 actinobacteria strains.</title>
        <authorList>
            <person name="Klenk H.-P."/>
        </authorList>
    </citation>
    <scope>NUCLEOTIDE SEQUENCE [LARGE SCALE GENOMIC DNA]</scope>
    <source>
        <strain evidence="2 3">DSM 18662</strain>
    </source>
</reference>
<keyword evidence="3" id="KW-1185">Reference proteome</keyword>
<evidence type="ECO:0000256" key="1">
    <source>
        <dbReference type="SAM" id="MobiDB-lite"/>
    </source>
</evidence>
<dbReference type="Pfam" id="PF12900">
    <property type="entry name" value="Pyridox_ox_2"/>
    <property type="match status" value="1"/>
</dbReference>
<gene>
    <name evidence="2" type="ORF">JOE57_001755</name>
</gene>
<dbReference type="InterPro" id="IPR012349">
    <property type="entry name" value="Split_barrel_FMN-bd"/>
</dbReference>
<feature type="compositionally biased region" description="Polar residues" evidence="1">
    <location>
        <begin position="1"/>
        <end position="11"/>
    </location>
</feature>
<name>A0ABS2RIL0_9ACTN</name>
<proteinExistence type="predicted"/>
<accession>A0ABS2RIL0</accession>
<protein>
    <submittedName>
        <fullName evidence="2">Nitroimidazol reductase NimA-like FMN-containing flavoprotein (Pyridoxamine 5'-phosphate oxidase superfamily)</fullName>
    </submittedName>
</protein>
<dbReference type="RefSeq" id="WP_204917333.1">
    <property type="nucleotide sequence ID" value="NZ_BAAAQP010000002.1"/>
</dbReference>
<comment type="caution">
    <text evidence="2">The sequence shown here is derived from an EMBL/GenBank/DDBJ whole genome shotgun (WGS) entry which is preliminary data.</text>
</comment>
<evidence type="ECO:0000313" key="3">
    <source>
        <dbReference type="Proteomes" id="UP000704762"/>
    </source>
</evidence>
<dbReference type="SUPFAM" id="SSF50475">
    <property type="entry name" value="FMN-binding split barrel"/>
    <property type="match status" value="1"/>
</dbReference>
<organism evidence="2 3">
    <name type="scientific">Microlunatus panaciterrae</name>
    <dbReference type="NCBI Taxonomy" id="400768"/>
    <lineage>
        <taxon>Bacteria</taxon>
        <taxon>Bacillati</taxon>
        <taxon>Actinomycetota</taxon>
        <taxon>Actinomycetes</taxon>
        <taxon>Propionibacteriales</taxon>
        <taxon>Propionibacteriaceae</taxon>
        <taxon>Microlunatus</taxon>
    </lineage>
</organism>
<evidence type="ECO:0000313" key="2">
    <source>
        <dbReference type="EMBL" id="MBM7798834.1"/>
    </source>
</evidence>